<protein>
    <submittedName>
        <fullName evidence="6">Dehydrogenase/reductase (SDR family) member 13a, tandem duplicate 1</fullName>
    </submittedName>
</protein>
<reference evidence="6" key="3">
    <citation type="submission" date="2025-09" db="UniProtKB">
        <authorList>
            <consortium name="Ensembl"/>
        </authorList>
    </citation>
    <scope>IDENTIFICATION</scope>
</reference>
<reference evidence="6" key="2">
    <citation type="submission" date="2025-08" db="UniProtKB">
        <authorList>
            <consortium name="Ensembl"/>
        </authorList>
    </citation>
    <scope>IDENTIFICATION</scope>
</reference>
<dbReference type="Pfam" id="PF00106">
    <property type="entry name" value="adh_short"/>
    <property type="match status" value="1"/>
</dbReference>
<dbReference type="SUPFAM" id="SSF51735">
    <property type="entry name" value="NAD(P)-binding Rossmann-fold domains"/>
    <property type="match status" value="1"/>
</dbReference>
<feature type="region of interest" description="Disordered" evidence="4">
    <location>
        <begin position="19"/>
        <end position="40"/>
    </location>
</feature>
<dbReference type="Gene3D" id="3.40.50.720">
    <property type="entry name" value="NAD(P)-binding Rossmann-like Domain"/>
    <property type="match status" value="1"/>
</dbReference>
<name>A0A665U7J7_ECHNA</name>
<keyword evidence="5" id="KW-0472">Membrane</keyword>
<dbReference type="Ensembl" id="ENSENLT00000015873.1">
    <property type="protein sequence ID" value="ENSENLP00000015276.1"/>
    <property type="gene ID" value="ENSENLG00000007125.1"/>
</dbReference>
<dbReference type="InterPro" id="IPR002347">
    <property type="entry name" value="SDR_fam"/>
</dbReference>
<evidence type="ECO:0000256" key="2">
    <source>
        <dbReference type="ARBA" id="ARBA00023002"/>
    </source>
</evidence>
<evidence type="ECO:0000313" key="6">
    <source>
        <dbReference type="Ensembl" id="ENSENLP00000015276.1"/>
    </source>
</evidence>
<reference evidence="6" key="1">
    <citation type="submission" date="2021-04" db="EMBL/GenBank/DDBJ databases">
        <authorList>
            <consortium name="Wellcome Sanger Institute Data Sharing"/>
        </authorList>
    </citation>
    <scope>NUCLEOTIDE SEQUENCE [LARGE SCALE GENOMIC DNA]</scope>
</reference>
<keyword evidence="2" id="KW-0560">Oxidoreductase</keyword>
<sequence length="345" mass="37952">MSSKVPTNFWSFVCSPVSGSDAGRGSKIPGNRRSVGSPEARSHREKRMLLLVGPVLLLLGLYFLLHMTLLKMPRCKSTAQLEGKTAIVTGANTGIGKATARDLARRGARVILACRDKGRAEAAIQEIVQETGNNQVTFMQLDLASLKSVRSFVEDFLRTESRLDLLINNAGLMNGGKTEEGFGMIFGVNHLGHFLLTVLLLDRLKASRPSRVVNVASEAYKFGKSYCHSKLCNILFTYELAKRLQGTDVTCYSLHPGLIKTEIGRYSGLWWRLILTPFVVLFSLDPESGAQTTLHCALEQGIECLSGQYFSRCAPVLDIESKARDDAVAKKLWELSESFCGLSES</sequence>
<dbReference type="AlphaFoldDB" id="A0A665U7J7"/>
<dbReference type="Proteomes" id="UP000472264">
    <property type="component" value="Chromosome 22"/>
</dbReference>
<feature type="transmembrane region" description="Helical" evidence="5">
    <location>
        <begin position="48"/>
        <end position="65"/>
    </location>
</feature>
<evidence type="ECO:0000313" key="7">
    <source>
        <dbReference type="Proteomes" id="UP000472264"/>
    </source>
</evidence>
<dbReference type="InterPro" id="IPR036291">
    <property type="entry name" value="NAD(P)-bd_dom_sf"/>
</dbReference>
<keyword evidence="5" id="KW-1133">Transmembrane helix</keyword>
<keyword evidence="7" id="KW-1185">Reference proteome</keyword>
<dbReference type="PANTHER" id="PTHR43157:SF51">
    <property type="entry name" value="DEHYDROGENASE_REDUCTASE (SDR FAMILY) MEMBER 13-LIKE 1"/>
    <property type="match status" value="1"/>
</dbReference>
<comment type="similarity">
    <text evidence="1 3">Belongs to the short-chain dehydrogenases/reductases (SDR) family.</text>
</comment>
<dbReference type="PRINTS" id="PR00081">
    <property type="entry name" value="GDHRDH"/>
</dbReference>
<organism evidence="6 7">
    <name type="scientific">Echeneis naucrates</name>
    <name type="common">Live sharksucker</name>
    <dbReference type="NCBI Taxonomy" id="173247"/>
    <lineage>
        <taxon>Eukaryota</taxon>
        <taxon>Metazoa</taxon>
        <taxon>Chordata</taxon>
        <taxon>Craniata</taxon>
        <taxon>Vertebrata</taxon>
        <taxon>Euteleostomi</taxon>
        <taxon>Actinopterygii</taxon>
        <taxon>Neopterygii</taxon>
        <taxon>Teleostei</taxon>
        <taxon>Neoteleostei</taxon>
        <taxon>Acanthomorphata</taxon>
        <taxon>Carangaria</taxon>
        <taxon>Carangiformes</taxon>
        <taxon>Echeneidae</taxon>
        <taxon>Echeneis</taxon>
    </lineage>
</organism>
<accession>A0A665U7J7</accession>
<dbReference type="InParanoid" id="A0A665U7J7"/>
<dbReference type="PANTHER" id="PTHR43157">
    <property type="entry name" value="PHOSPHATIDYLINOSITOL-GLYCAN BIOSYNTHESIS CLASS F PROTEIN-RELATED"/>
    <property type="match status" value="1"/>
</dbReference>
<gene>
    <name evidence="6" type="primary">LOC115036366</name>
</gene>
<dbReference type="OMA" id="NYLTTHK"/>
<proteinExistence type="inferred from homology"/>
<dbReference type="PRINTS" id="PR00080">
    <property type="entry name" value="SDRFAMILY"/>
</dbReference>
<evidence type="ECO:0000256" key="3">
    <source>
        <dbReference type="RuleBase" id="RU000363"/>
    </source>
</evidence>
<keyword evidence="5" id="KW-0812">Transmembrane</keyword>
<evidence type="ECO:0000256" key="4">
    <source>
        <dbReference type="SAM" id="MobiDB-lite"/>
    </source>
</evidence>
<evidence type="ECO:0000256" key="5">
    <source>
        <dbReference type="SAM" id="Phobius"/>
    </source>
</evidence>
<dbReference type="GO" id="GO:0016491">
    <property type="term" value="F:oxidoreductase activity"/>
    <property type="evidence" value="ECO:0007669"/>
    <property type="project" value="UniProtKB-KW"/>
</dbReference>
<evidence type="ECO:0000256" key="1">
    <source>
        <dbReference type="ARBA" id="ARBA00006484"/>
    </source>
</evidence>